<organism evidence="1">
    <name type="scientific">Vitis vinifera</name>
    <name type="common">Grape</name>
    <dbReference type="NCBI Taxonomy" id="29760"/>
    <lineage>
        <taxon>Eukaryota</taxon>
        <taxon>Viridiplantae</taxon>
        <taxon>Streptophyta</taxon>
        <taxon>Embryophyta</taxon>
        <taxon>Tracheophyta</taxon>
        <taxon>Spermatophyta</taxon>
        <taxon>Magnoliopsida</taxon>
        <taxon>eudicotyledons</taxon>
        <taxon>Gunneridae</taxon>
        <taxon>Pentapetalae</taxon>
        <taxon>rosids</taxon>
        <taxon>Vitales</taxon>
        <taxon>Vitaceae</taxon>
        <taxon>Viteae</taxon>
        <taxon>Vitis</taxon>
    </lineage>
</organism>
<evidence type="ECO:0000313" key="1">
    <source>
        <dbReference type="EMBL" id="CAN66145.1"/>
    </source>
</evidence>
<protein>
    <submittedName>
        <fullName evidence="1">Uncharacterized protein</fullName>
    </submittedName>
</protein>
<dbReference type="EMBL" id="AM475474">
    <property type="protein sequence ID" value="CAN66145.1"/>
    <property type="molecule type" value="Genomic_DNA"/>
</dbReference>
<name>A5BY69_VITVI</name>
<reference evidence="1" key="1">
    <citation type="journal article" date="2007" name="PLoS ONE">
        <title>The first genome sequence of an elite grapevine cultivar (Pinot noir Vitis vinifera L.): coping with a highly heterozygous genome.</title>
        <authorList>
            <person name="Velasco R."/>
            <person name="Zharkikh A."/>
            <person name="Troggio M."/>
            <person name="Cartwright D.A."/>
            <person name="Cestaro A."/>
            <person name="Pruss D."/>
            <person name="Pindo M."/>
            <person name="FitzGerald L.M."/>
            <person name="Vezzulli S."/>
            <person name="Reid J."/>
            <person name="Malacarne G."/>
            <person name="Iliev D."/>
            <person name="Coppola G."/>
            <person name="Wardell B."/>
            <person name="Micheletti D."/>
            <person name="Macalma T."/>
            <person name="Facci M."/>
            <person name="Mitchell J.T."/>
            <person name="Perazzolli M."/>
            <person name="Eldredge G."/>
            <person name="Gatto P."/>
            <person name="Oyzerski R."/>
            <person name="Moretto M."/>
            <person name="Gutin N."/>
            <person name="Stefanini M."/>
            <person name="Chen Y."/>
            <person name="Segala C."/>
            <person name="Davenport C."/>
            <person name="Dematte L."/>
            <person name="Mraz A."/>
            <person name="Battilana J."/>
            <person name="Stormo K."/>
            <person name="Costa F."/>
            <person name="Tao Q."/>
            <person name="Si-Ammour A."/>
            <person name="Harkins T."/>
            <person name="Lackey A."/>
            <person name="Perbost C."/>
            <person name="Taillon B."/>
            <person name="Stella A."/>
            <person name="Solovyev V."/>
            <person name="Fawcett J.A."/>
            <person name="Sterck L."/>
            <person name="Vandepoele K."/>
            <person name="Grando S.M."/>
            <person name="Toppo S."/>
            <person name="Moser C."/>
            <person name="Lanchbury J."/>
            <person name="Bogden R."/>
            <person name="Skolnick M."/>
            <person name="Sgaramella V."/>
            <person name="Bhatnagar S.K."/>
            <person name="Fontana P."/>
            <person name="Gutin A."/>
            <person name="Van de Peer Y."/>
            <person name="Salamini F."/>
            <person name="Viola R."/>
        </authorList>
    </citation>
    <scope>NUCLEOTIDE SEQUENCE</scope>
</reference>
<gene>
    <name evidence="1" type="ORF">VITISV_010849</name>
</gene>
<sequence>MYIWRSRRVLLSHPAIGYPDVKCRRTECPPFPFDVRIPDVNIRGGKCAAAGCKSYPSGMLSGCPPMVYPDALSGYTPCMDSKELSSIFDLLW</sequence>
<accession>A5BY69</accession>
<proteinExistence type="predicted"/>
<dbReference type="AlphaFoldDB" id="A5BY69"/>